<name>W8ECR6_9CAUD</name>
<protein>
    <recommendedName>
        <fullName evidence="4">Ribbon-helix-helix DNA binding domain protein</fullName>
    </recommendedName>
</protein>
<sequence length="66" mass="7636">MMLPVKMTPDQRKRFKTACAEEGLTYGEFIIKWLDARDVTKRRQQRAQAHPLHQPTRKSHYPGGGA</sequence>
<evidence type="ECO:0000256" key="1">
    <source>
        <dbReference type="SAM" id="MobiDB-lite"/>
    </source>
</evidence>
<gene>
    <name evidence="2" type="ORF">Jolie1_061</name>
</gene>
<organism evidence="2 3">
    <name type="scientific">Mycobacterium phage Julie1</name>
    <dbReference type="NCBI Taxonomy" id="1463812"/>
    <lineage>
        <taxon>Viruses</taxon>
        <taxon>Duplodnaviria</taxon>
        <taxon>Heunggongvirae</taxon>
        <taxon>Uroviricota</taxon>
        <taxon>Caudoviricetes</taxon>
        <taxon>Bclasvirinae</taxon>
        <taxon>Julieunavirus</taxon>
        <taxon>Julieunavirus julie1</taxon>
    </lineage>
</organism>
<feature type="region of interest" description="Disordered" evidence="1">
    <location>
        <begin position="40"/>
        <end position="66"/>
    </location>
</feature>
<proteinExistence type="predicted"/>
<evidence type="ECO:0000313" key="3">
    <source>
        <dbReference type="Proteomes" id="UP000203096"/>
    </source>
</evidence>
<evidence type="ECO:0000313" key="2">
    <source>
        <dbReference type="EMBL" id="AHJ88561.1"/>
    </source>
</evidence>
<evidence type="ECO:0008006" key="4">
    <source>
        <dbReference type="Google" id="ProtNLM"/>
    </source>
</evidence>
<dbReference type="EMBL" id="KJ433976">
    <property type="protein sequence ID" value="AHJ88561.1"/>
    <property type="molecule type" value="Genomic_DNA"/>
</dbReference>
<dbReference type="Proteomes" id="UP000203096">
    <property type="component" value="Segment"/>
</dbReference>
<keyword evidence="3" id="KW-1185">Reference proteome</keyword>
<dbReference type="GeneID" id="18505925"/>
<dbReference type="RefSeq" id="YP_009009261.1">
    <property type="nucleotide sequence ID" value="NC_023600.1"/>
</dbReference>
<dbReference type="KEGG" id="vg:18505925"/>
<dbReference type="InterPro" id="IPR056972">
    <property type="entry name" value="RHH_dom-containing"/>
</dbReference>
<accession>W8ECR6</accession>
<dbReference type="Pfam" id="PF23807">
    <property type="entry name" value="RHH_10"/>
    <property type="match status" value="1"/>
</dbReference>
<reference evidence="2 3" key="1">
    <citation type="journal article" date="2014" name="Genome Announc.">
        <title>Complete genome sequences of nine mycobacteriophages.</title>
        <authorList>
            <person name="Franceschelli J.J."/>
            <person name="Suarez C.A."/>
            <person name="Teran L."/>
            <person name="Raya R.R."/>
            <person name="Morbidoni H.R."/>
        </authorList>
    </citation>
    <scope>NUCLEOTIDE SEQUENCE [LARGE SCALE GENOMIC DNA]</scope>
</reference>